<gene>
    <name evidence="2" type="ORF">CLO192961_LOCUS218265</name>
</gene>
<keyword evidence="1" id="KW-0812">Transmembrane</keyword>
<dbReference type="EMBL" id="CABFNS010000774">
    <property type="protein sequence ID" value="VUC27775.1"/>
    <property type="molecule type" value="Genomic_DNA"/>
</dbReference>
<keyword evidence="3" id="KW-1185">Reference proteome</keyword>
<dbReference type="Proteomes" id="UP000766486">
    <property type="component" value="Unassembled WGS sequence"/>
</dbReference>
<protein>
    <recommendedName>
        <fullName evidence="4">ABC transmembrane type-1 domain-containing protein</fullName>
    </recommendedName>
</protein>
<reference evidence="2 3" key="1">
    <citation type="submission" date="2019-06" db="EMBL/GenBank/DDBJ databases">
        <authorList>
            <person name="Broberg M."/>
        </authorList>
    </citation>
    <scope>NUCLEOTIDE SEQUENCE [LARGE SCALE GENOMIC DNA]</scope>
</reference>
<proteinExistence type="predicted"/>
<evidence type="ECO:0000313" key="2">
    <source>
        <dbReference type="EMBL" id="VUC27775.1"/>
    </source>
</evidence>
<feature type="transmembrane region" description="Helical" evidence="1">
    <location>
        <begin position="7"/>
        <end position="39"/>
    </location>
</feature>
<evidence type="ECO:0000313" key="3">
    <source>
        <dbReference type="Proteomes" id="UP000766486"/>
    </source>
</evidence>
<accession>A0ABY6UBW6</accession>
<comment type="caution">
    <text evidence="2">The sequence shown here is derived from an EMBL/GenBank/DDBJ whole genome shotgun (WGS) entry which is preliminary data.</text>
</comment>
<sequence length="88" mass="9738">MDSSTAGLCFFLMTLIPTVIIPALMVVVMCGILGFMVILDGHVGMAFFLWMVVPLIALSFMFLAYIYKFFFMYGMAALISYLIDATVG</sequence>
<evidence type="ECO:0000256" key="1">
    <source>
        <dbReference type="SAM" id="Phobius"/>
    </source>
</evidence>
<feature type="transmembrane region" description="Helical" evidence="1">
    <location>
        <begin position="45"/>
        <end position="67"/>
    </location>
</feature>
<keyword evidence="1" id="KW-0472">Membrane</keyword>
<name>A0ABY6UBW6_BIOOC</name>
<keyword evidence="1" id="KW-1133">Transmembrane helix</keyword>
<evidence type="ECO:0008006" key="4">
    <source>
        <dbReference type="Google" id="ProtNLM"/>
    </source>
</evidence>
<organism evidence="2 3">
    <name type="scientific">Bionectria ochroleuca</name>
    <name type="common">Gliocladium roseum</name>
    <dbReference type="NCBI Taxonomy" id="29856"/>
    <lineage>
        <taxon>Eukaryota</taxon>
        <taxon>Fungi</taxon>
        <taxon>Dikarya</taxon>
        <taxon>Ascomycota</taxon>
        <taxon>Pezizomycotina</taxon>
        <taxon>Sordariomycetes</taxon>
        <taxon>Hypocreomycetidae</taxon>
        <taxon>Hypocreales</taxon>
        <taxon>Bionectriaceae</taxon>
        <taxon>Clonostachys</taxon>
    </lineage>
</organism>